<organism evidence="5 6">
    <name type="scientific">Pullulanibacillus pueri</name>
    <dbReference type="NCBI Taxonomy" id="1437324"/>
    <lineage>
        <taxon>Bacteria</taxon>
        <taxon>Bacillati</taxon>
        <taxon>Bacillota</taxon>
        <taxon>Bacilli</taxon>
        <taxon>Bacillales</taxon>
        <taxon>Sporolactobacillaceae</taxon>
        <taxon>Pullulanibacillus</taxon>
    </lineage>
</organism>
<evidence type="ECO:0000259" key="4">
    <source>
        <dbReference type="Pfam" id="PF00535"/>
    </source>
</evidence>
<evidence type="ECO:0000256" key="3">
    <source>
        <dbReference type="ARBA" id="ARBA00022679"/>
    </source>
</evidence>
<keyword evidence="3" id="KW-0808">Transferase</keyword>
<proteinExistence type="inferred from homology"/>
<evidence type="ECO:0000256" key="1">
    <source>
        <dbReference type="ARBA" id="ARBA00006739"/>
    </source>
</evidence>
<dbReference type="Gene3D" id="3.90.550.10">
    <property type="entry name" value="Spore Coat Polysaccharide Biosynthesis Protein SpsA, Chain A"/>
    <property type="match status" value="1"/>
</dbReference>
<dbReference type="SUPFAM" id="SSF53448">
    <property type="entry name" value="Nucleotide-diphospho-sugar transferases"/>
    <property type="match status" value="1"/>
</dbReference>
<dbReference type="Proteomes" id="UP000656813">
    <property type="component" value="Unassembled WGS sequence"/>
</dbReference>
<gene>
    <name evidence="5" type="ORF">GCM10007096_19800</name>
</gene>
<dbReference type="PANTHER" id="PTHR22916:SF51">
    <property type="entry name" value="GLYCOSYLTRANSFERASE EPSH-RELATED"/>
    <property type="match status" value="1"/>
</dbReference>
<dbReference type="CDD" id="cd00761">
    <property type="entry name" value="Glyco_tranf_GTA_type"/>
    <property type="match status" value="1"/>
</dbReference>
<comment type="caution">
    <text evidence="5">The sequence shown here is derived from an EMBL/GenBank/DDBJ whole genome shotgun (WGS) entry which is preliminary data.</text>
</comment>
<dbReference type="RefSeq" id="WP_188497239.1">
    <property type="nucleotide sequence ID" value="NZ_BMFV01000013.1"/>
</dbReference>
<dbReference type="AlphaFoldDB" id="A0A8J3EM82"/>
<reference evidence="5" key="1">
    <citation type="journal article" date="2014" name="Int. J. Syst. Evol. Microbiol.">
        <title>Complete genome sequence of Corynebacterium casei LMG S-19264T (=DSM 44701T), isolated from a smear-ripened cheese.</title>
        <authorList>
            <consortium name="US DOE Joint Genome Institute (JGI-PGF)"/>
            <person name="Walter F."/>
            <person name="Albersmeier A."/>
            <person name="Kalinowski J."/>
            <person name="Ruckert C."/>
        </authorList>
    </citation>
    <scope>NUCLEOTIDE SEQUENCE</scope>
    <source>
        <strain evidence="5">CGMCC 1.12777</strain>
    </source>
</reference>
<dbReference type="InterPro" id="IPR001173">
    <property type="entry name" value="Glyco_trans_2-like"/>
</dbReference>
<dbReference type="PANTHER" id="PTHR22916">
    <property type="entry name" value="GLYCOSYLTRANSFERASE"/>
    <property type="match status" value="1"/>
</dbReference>
<feature type="domain" description="Glycosyltransferase 2-like" evidence="4">
    <location>
        <begin position="6"/>
        <end position="169"/>
    </location>
</feature>
<reference evidence="5" key="2">
    <citation type="submission" date="2020-09" db="EMBL/GenBank/DDBJ databases">
        <authorList>
            <person name="Sun Q."/>
            <person name="Zhou Y."/>
        </authorList>
    </citation>
    <scope>NUCLEOTIDE SEQUENCE</scope>
    <source>
        <strain evidence="5">CGMCC 1.12777</strain>
    </source>
</reference>
<comment type="similarity">
    <text evidence="1">Belongs to the glycosyltransferase 2 family.</text>
</comment>
<dbReference type="InterPro" id="IPR029044">
    <property type="entry name" value="Nucleotide-diphossugar_trans"/>
</dbReference>
<keyword evidence="2" id="KW-0328">Glycosyltransferase</keyword>
<dbReference type="GO" id="GO:0016757">
    <property type="term" value="F:glycosyltransferase activity"/>
    <property type="evidence" value="ECO:0007669"/>
    <property type="project" value="UniProtKB-KW"/>
</dbReference>
<dbReference type="EMBL" id="BMFV01000013">
    <property type="protein sequence ID" value="GGH81627.1"/>
    <property type="molecule type" value="Genomic_DNA"/>
</dbReference>
<sequence>MKPIISIIVPIYNIENYIEKCINSILEQTFPHFELILINDGSTDHSGEICEEYAKKDIRVRVIHKENGGPASARNLGLDVAKGDYIGFVDGDDYIDKDMYELLYTLALKHDADVVECNLKIVKNGHIEIKEDQGKIEVGNNLFALKGLLEFPIRNSPVNKLYKRDLFNDLRYPDKLYEDGFLAYKVYYKLNKYVFIETGKYNYIKRKGSRMDKQETYSLRNLDGVESQEERYYFLKENIKDPYILKLAEFRFFKDIYNNYRGLQKNKHVDPDKIYRDDLRKKINKNYSGFFTNYRLSEFKFYVKISHYNIFIFDHLYKLYRIYFSTLLQVKRPMSKVKRRLRNSFTH</sequence>
<accession>A0A8J3EM82</accession>
<name>A0A8J3EM82_9BACL</name>
<protein>
    <recommendedName>
        <fullName evidence="4">Glycosyltransferase 2-like domain-containing protein</fullName>
    </recommendedName>
</protein>
<evidence type="ECO:0000313" key="6">
    <source>
        <dbReference type="Proteomes" id="UP000656813"/>
    </source>
</evidence>
<keyword evidence="6" id="KW-1185">Reference proteome</keyword>
<evidence type="ECO:0000256" key="2">
    <source>
        <dbReference type="ARBA" id="ARBA00022676"/>
    </source>
</evidence>
<evidence type="ECO:0000313" key="5">
    <source>
        <dbReference type="EMBL" id="GGH81627.1"/>
    </source>
</evidence>
<dbReference type="Pfam" id="PF00535">
    <property type="entry name" value="Glycos_transf_2"/>
    <property type="match status" value="1"/>
</dbReference>